<dbReference type="SUPFAM" id="SSF51556">
    <property type="entry name" value="Metallo-dependent hydrolases"/>
    <property type="match status" value="1"/>
</dbReference>
<evidence type="ECO:0000313" key="2">
    <source>
        <dbReference type="EMBL" id="SDC36144.1"/>
    </source>
</evidence>
<keyword evidence="3" id="KW-1185">Reference proteome</keyword>
<dbReference type="STRING" id="28234.SAMN04488588_0943"/>
<accession>A0A1G6KYW0</accession>
<dbReference type="RefSeq" id="WP_091403213.1">
    <property type="nucleotide sequence ID" value="NZ_FMYV01000003.1"/>
</dbReference>
<dbReference type="Pfam" id="PF07969">
    <property type="entry name" value="Amidohydro_3"/>
    <property type="match status" value="1"/>
</dbReference>
<dbReference type="Gene3D" id="3.20.20.140">
    <property type="entry name" value="Metal-dependent hydrolases"/>
    <property type="match status" value="1"/>
</dbReference>
<organism evidence="2 3">
    <name type="scientific">Geotoga petraea</name>
    <dbReference type="NCBI Taxonomy" id="28234"/>
    <lineage>
        <taxon>Bacteria</taxon>
        <taxon>Thermotogati</taxon>
        <taxon>Thermotogota</taxon>
        <taxon>Thermotogae</taxon>
        <taxon>Petrotogales</taxon>
        <taxon>Petrotogaceae</taxon>
        <taxon>Geotoga</taxon>
    </lineage>
</organism>
<evidence type="ECO:0000259" key="1">
    <source>
        <dbReference type="Pfam" id="PF07969"/>
    </source>
</evidence>
<dbReference type="AlphaFoldDB" id="A0A1G6KYW0"/>
<dbReference type="Proteomes" id="UP000199322">
    <property type="component" value="Unassembled WGS sequence"/>
</dbReference>
<dbReference type="PANTHER" id="PTHR22642:SF2">
    <property type="entry name" value="PROTEIN LONG AFTER FAR-RED 3"/>
    <property type="match status" value="1"/>
</dbReference>
<sequence>MYRMNKDGEFDFINTKVNNNKYVTPLLTDSHLHVIAYGEKLSNPDLEFKSILEIKNIIEAKLKDNPEKLILRGWSEPGVPKKDFLDSINKNIPMMMVRRCGHVATINSKMLEKIDFSGYEQYVDEKDGFIYEQALEVVYAEIGYYQNIEKSFEKAQESLLNEGFGFIHSEDIHGITKDELPFENSKIKVYEKIAVNNLKELYLFDEKKYFEEFNSVKVYTDGSFGGWTALMKENYSDKNTKGKKVWKDEELKKVMEFCEKKHLHLAMHAIGDGAVDQILQIAEKINPKSQHRIIHSAVLHDYQLDLIKKHRFILDMQPSFIPSDEPILKSRLGDRVNITYRFKDILDKNIDLFLSSDAPVEEPIWIRYLDILSKQNISYKQTLKMLVLSPQIIDGFDRIGDMYDRRLIFERNPFEYITMPMVEI</sequence>
<dbReference type="InterPro" id="IPR032466">
    <property type="entry name" value="Metal_Hydrolase"/>
</dbReference>
<feature type="domain" description="Amidohydrolase 3" evidence="1">
    <location>
        <begin position="20"/>
        <end position="362"/>
    </location>
</feature>
<dbReference type="InterPro" id="IPR013108">
    <property type="entry name" value="Amidohydro_3"/>
</dbReference>
<protein>
    <recommendedName>
        <fullName evidence="1">Amidohydrolase 3 domain-containing protein</fullName>
    </recommendedName>
</protein>
<proteinExistence type="predicted"/>
<gene>
    <name evidence="2" type="ORF">SAMN04488588_0943</name>
</gene>
<evidence type="ECO:0000313" key="3">
    <source>
        <dbReference type="Proteomes" id="UP000199322"/>
    </source>
</evidence>
<dbReference type="PANTHER" id="PTHR22642">
    <property type="entry name" value="IMIDAZOLONEPROPIONASE"/>
    <property type="match status" value="1"/>
</dbReference>
<dbReference type="Gene3D" id="3.10.310.70">
    <property type="match status" value="1"/>
</dbReference>
<name>A0A1G6KYW0_9BACT</name>
<reference evidence="2 3" key="1">
    <citation type="submission" date="2016-10" db="EMBL/GenBank/DDBJ databases">
        <authorList>
            <person name="de Groot N.N."/>
        </authorList>
    </citation>
    <scope>NUCLEOTIDE SEQUENCE [LARGE SCALE GENOMIC DNA]</scope>
    <source>
        <strain evidence="2 3">WG14</strain>
    </source>
</reference>
<dbReference type="EMBL" id="FMYV01000003">
    <property type="protein sequence ID" value="SDC36144.1"/>
    <property type="molecule type" value="Genomic_DNA"/>
</dbReference>